<accession>A0A0M2UQY5</accession>
<sequence>MTQNPSGNKLPIIPCTLLAMAVLLSAAFCAFAENPGNNPDGGVMQTSEEGAWTGIDVSIVGKYASKYGRPPRDPYINTDQGDLLLFVFTLAGVDWGVRHGI</sequence>
<proteinExistence type="predicted"/>
<feature type="signal peptide" evidence="1">
    <location>
        <begin position="1"/>
        <end position="32"/>
    </location>
</feature>
<evidence type="ECO:0000313" key="2">
    <source>
        <dbReference type="EMBL" id="KKO18498.1"/>
    </source>
</evidence>
<keyword evidence="1" id="KW-0732">Signal</keyword>
<gene>
    <name evidence="2" type="ORF">BROFUL_02822</name>
</gene>
<reference evidence="2 3" key="1">
    <citation type="journal article" date="2013" name="BMC Microbiol.">
        <title>Identification of the type II cytochrome c maturation pathway in anammox bacteria by comparative genomics.</title>
        <authorList>
            <person name="Ferousi C."/>
            <person name="Speth D.R."/>
            <person name="Reimann J."/>
            <person name="Op den Camp H.J."/>
            <person name="Allen J.W."/>
            <person name="Keltjens J.T."/>
            <person name="Jetten M.S."/>
        </authorList>
    </citation>
    <scope>NUCLEOTIDE SEQUENCE [LARGE SCALE GENOMIC DNA]</scope>
    <source>
        <strain evidence="2">RU1</strain>
    </source>
</reference>
<dbReference type="PATRIC" id="fig|380242.3.peg.3491"/>
<dbReference type="AlphaFoldDB" id="A0A0M2UQY5"/>
<dbReference type="EMBL" id="LAQJ01000265">
    <property type="protein sequence ID" value="KKO18498.1"/>
    <property type="molecule type" value="Genomic_DNA"/>
</dbReference>
<organism evidence="2 3">
    <name type="scientific">Candidatus Brocadia fulgida</name>
    <dbReference type="NCBI Taxonomy" id="380242"/>
    <lineage>
        <taxon>Bacteria</taxon>
        <taxon>Pseudomonadati</taxon>
        <taxon>Planctomycetota</taxon>
        <taxon>Candidatus Brocadiia</taxon>
        <taxon>Candidatus Brocadiales</taxon>
        <taxon>Candidatus Brocadiaceae</taxon>
        <taxon>Candidatus Brocadia</taxon>
    </lineage>
</organism>
<name>A0A0M2UQY5_9BACT</name>
<keyword evidence="3" id="KW-1185">Reference proteome</keyword>
<dbReference type="Proteomes" id="UP000034954">
    <property type="component" value="Unassembled WGS sequence"/>
</dbReference>
<evidence type="ECO:0000256" key="1">
    <source>
        <dbReference type="SAM" id="SignalP"/>
    </source>
</evidence>
<feature type="chain" id="PRO_5005643936" evidence="1">
    <location>
        <begin position="33"/>
        <end position="101"/>
    </location>
</feature>
<protein>
    <submittedName>
        <fullName evidence="2">Uncharacterized protein</fullName>
    </submittedName>
</protein>
<evidence type="ECO:0000313" key="3">
    <source>
        <dbReference type="Proteomes" id="UP000034954"/>
    </source>
</evidence>
<comment type="caution">
    <text evidence="2">The sequence shown here is derived from an EMBL/GenBank/DDBJ whole genome shotgun (WGS) entry which is preliminary data.</text>
</comment>